<organism evidence="3 4">
    <name type="scientific">Lobosporangium transversale</name>
    <dbReference type="NCBI Taxonomy" id="64571"/>
    <lineage>
        <taxon>Eukaryota</taxon>
        <taxon>Fungi</taxon>
        <taxon>Fungi incertae sedis</taxon>
        <taxon>Mucoromycota</taxon>
        <taxon>Mortierellomycotina</taxon>
        <taxon>Mortierellomycetes</taxon>
        <taxon>Mortierellales</taxon>
        <taxon>Mortierellaceae</taxon>
        <taxon>Lobosporangium</taxon>
    </lineage>
</organism>
<dbReference type="RefSeq" id="XP_021886761.1">
    <property type="nucleotide sequence ID" value="XM_022028362.1"/>
</dbReference>
<dbReference type="PANTHER" id="PTHR46093:SF18">
    <property type="entry name" value="FIBRONECTIN TYPE-III DOMAIN-CONTAINING PROTEIN"/>
    <property type="match status" value="1"/>
</dbReference>
<dbReference type="InterPro" id="IPR015915">
    <property type="entry name" value="Kelch-typ_b-propeller"/>
</dbReference>
<proteinExistence type="predicted"/>
<keyword evidence="1" id="KW-0880">Kelch repeat</keyword>
<dbReference type="Pfam" id="PF24681">
    <property type="entry name" value="Kelch_KLHDC2_KLHL20_DRC7"/>
    <property type="match status" value="1"/>
</dbReference>
<dbReference type="Proteomes" id="UP000193648">
    <property type="component" value="Unassembled WGS sequence"/>
</dbReference>
<dbReference type="PANTHER" id="PTHR46093">
    <property type="entry name" value="ACYL-COA-BINDING DOMAIN-CONTAINING PROTEIN 5"/>
    <property type="match status" value="1"/>
</dbReference>
<dbReference type="AlphaFoldDB" id="A0A1Y2H3E7"/>
<gene>
    <name evidence="3" type="ORF">BCR41DRAFT_391503</name>
</gene>
<evidence type="ECO:0000256" key="1">
    <source>
        <dbReference type="ARBA" id="ARBA00022441"/>
    </source>
</evidence>
<evidence type="ECO:0000256" key="2">
    <source>
        <dbReference type="ARBA" id="ARBA00022737"/>
    </source>
</evidence>
<keyword evidence="4" id="KW-1185">Reference proteome</keyword>
<accession>A0A1Y2H3E7</accession>
<evidence type="ECO:0000313" key="3">
    <source>
        <dbReference type="EMBL" id="ORZ29088.1"/>
    </source>
</evidence>
<dbReference type="SUPFAM" id="SSF50965">
    <property type="entry name" value="Galactose oxidase, central domain"/>
    <property type="match status" value="1"/>
</dbReference>
<name>A0A1Y2H3E7_9FUNG</name>
<dbReference type="OrthoDB" id="432528at2759"/>
<reference evidence="3 4" key="1">
    <citation type="submission" date="2016-07" db="EMBL/GenBank/DDBJ databases">
        <title>Pervasive Adenine N6-methylation of Active Genes in Fungi.</title>
        <authorList>
            <consortium name="DOE Joint Genome Institute"/>
            <person name="Mondo S.J."/>
            <person name="Dannebaum R.O."/>
            <person name="Kuo R.C."/>
            <person name="Labutti K."/>
            <person name="Haridas S."/>
            <person name="Kuo A."/>
            <person name="Salamov A."/>
            <person name="Ahrendt S.R."/>
            <person name="Lipzen A."/>
            <person name="Sullivan W."/>
            <person name="Andreopoulos W.B."/>
            <person name="Clum A."/>
            <person name="Lindquist E."/>
            <person name="Daum C."/>
            <person name="Ramamoorthy G.K."/>
            <person name="Gryganskyi A."/>
            <person name="Culley D."/>
            <person name="Magnuson J.K."/>
            <person name="James T.Y."/>
            <person name="O'Malley M.A."/>
            <person name="Stajich J.E."/>
            <person name="Spatafora J.W."/>
            <person name="Visel A."/>
            <person name="Grigoriev I.V."/>
        </authorList>
    </citation>
    <scope>NUCLEOTIDE SEQUENCE [LARGE SCALE GENOMIC DNA]</scope>
    <source>
        <strain evidence="3 4">NRRL 3116</strain>
    </source>
</reference>
<dbReference type="InterPro" id="IPR011043">
    <property type="entry name" value="Gal_Oxase/kelch_b-propeller"/>
</dbReference>
<dbReference type="EMBL" id="MCFF01000001">
    <property type="protein sequence ID" value="ORZ29088.1"/>
    <property type="molecule type" value="Genomic_DNA"/>
</dbReference>
<dbReference type="Gene3D" id="2.120.10.80">
    <property type="entry name" value="Kelch-type beta propeller"/>
    <property type="match status" value="2"/>
</dbReference>
<protein>
    <recommendedName>
        <fullName evidence="5">Galactose oxidase</fullName>
    </recommendedName>
</protein>
<dbReference type="InParanoid" id="A0A1Y2H3E7"/>
<evidence type="ECO:0000313" key="4">
    <source>
        <dbReference type="Proteomes" id="UP000193648"/>
    </source>
</evidence>
<sequence length="361" mass="39271">MKTTLAQQPELQSFQPEQTIYSSSVFIERETMYVVGGHQGRLDRSQMFSLDLSKSWSTSQDPPFKKLSGGLATLAAPGALTKDKKSWFIISNATAYSYNFAASSWKSLGEKYYITERRGLAAATDPDTGAIYVPNGYGGFLDGSNEMLVYNASSSDFLKEGLHPALMGRHFYAAAWAPTLKAMLMFGGGDYNTNNTNNDLYSYSPELGWSLLTTKGDIPSSRDSTCFVPAHEGRTMVLFGGMSDQGASLLDDVYLYDVESMTWKRGKNVGVVGGARYGHVCAVSDNYLIVWGGGSDGPISNLLMVYDIEKAEWTNHYSYKPAPVNPTDLFQPSSALSLPRSNLKAAVGVLGIVVMLVIGGF</sequence>
<comment type="caution">
    <text evidence="3">The sequence shown here is derived from an EMBL/GenBank/DDBJ whole genome shotgun (WGS) entry which is preliminary data.</text>
</comment>
<keyword evidence="2" id="KW-0677">Repeat</keyword>
<dbReference type="GeneID" id="33570205"/>
<evidence type="ECO:0008006" key="5">
    <source>
        <dbReference type="Google" id="ProtNLM"/>
    </source>
</evidence>
<dbReference type="STRING" id="64571.A0A1Y2H3E7"/>